<sequence length="387" mass="43603">MIIEIRRAGFVNKGAELMLLAVVHKLRERYPKAKLTMAPVYGGASDTYEKMVSLQLYPKAWLWRKGFDFGRFASFVPKRLRALYGLVLTSEIDVILDVAGFAYSDQWGVDNCKELSISSSVWKKNGTKLVMLPQALGPFENENIDKYVRKWAANADLIFPRESDSYKYLTDIVGEQDKIKLYPDFTNLLEGTLPEHYDSTDKRVAIVPNYRMIDKTCAAESKAYLPFLIRTAKYLRESGTKPFLLVHEGVNDQMLAEKVSEAVGGIPIVIETNPLHIKGILGTCDATVGSRFHGLVSALSQGVPSLATGWSHKYKRLFEDYGFIEGLVSVTDSDEVLRRKVDLLICEESSVALREKLNDRSGELKRLSEEMWGLVCSVIDEVRGKKK</sequence>
<protein>
    <submittedName>
        <fullName evidence="2">Polysaccharide pyruvyl transferase family protein</fullName>
        <ecNumber evidence="2">2.4.-.-</ecNumber>
    </submittedName>
</protein>
<keyword evidence="2" id="KW-0328">Glycosyltransferase</keyword>
<dbReference type="RefSeq" id="WP_302908545.1">
    <property type="nucleotide sequence ID" value="NZ_JAUMIS010000001.1"/>
</dbReference>
<dbReference type="Proteomes" id="UP001168640">
    <property type="component" value="Unassembled WGS sequence"/>
</dbReference>
<keyword evidence="3" id="KW-1185">Reference proteome</keyword>
<dbReference type="PANTHER" id="PTHR36836:SF1">
    <property type="entry name" value="COLANIC ACID BIOSYNTHESIS PROTEIN WCAK"/>
    <property type="match status" value="1"/>
</dbReference>
<dbReference type="EMBL" id="JAUMIS010000001">
    <property type="protein sequence ID" value="MDO3720306.1"/>
    <property type="molecule type" value="Genomic_DNA"/>
</dbReference>
<dbReference type="PANTHER" id="PTHR36836">
    <property type="entry name" value="COLANIC ACID BIOSYNTHESIS PROTEIN WCAK"/>
    <property type="match status" value="1"/>
</dbReference>
<evidence type="ECO:0000313" key="3">
    <source>
        <dbReference type="Proteomes" id="UP001168640"/>
    </source>
</evidence>
<dbReference type="Pfam" id="PF04230">
    <property type="entry name" value="PS_pyruv_trans"/>
    <property type="match status" value="1"/>
</dbReference>
<keyword evidence="2" id="KW-0808">Transferase</keyword>
<comment type="caution">
    <text evidence="2">The sequence shown here is derived from an EMBL/GenBank/DDBJ whole genome shotgun (WGS) entry which is preliminary data.</text>
</comment>
<organism evidence="2 3">
    <name type="scientific">Marinobacter suaedae</name>
    <dbReference type="NCBI Taxonomy" id="3057675"/>
    <lineage>
        <taxon>Bacteria</taxon>
        <taxon>Pseudomonadati</taxon>
        <taxon>Pseudomonadota</taxon>
        <taxon>Gammaproteobacteria</taxon>
        <taxon>Pseudomonadales</taxon>
        <taxon>Marinobacteraceae</taxon>
        <taxon>Marinobacter</taxon>
    </lineage>
</organism>
<proteinExistence type="predicted"/>
<name>A0ABT8VWE0_9GAMM</name>
<evidence type="ECO:0000259" key="1">
    <source>
        <dbReference type="Pfam" id="PF04230"/>
    </source>
</evidence>
<dbReference type="GO" id="GO:0016757">
    <property type="term" value="F:glycosyltransferase activity"/>
    <property type="evidence" value="ECO:0007669"/>
    <property type="project" value="UniProtKB-KW"/>
</dbReference>
<dbReference type="EC" id="2.4.-.-" evidence="2"/>
<feature type="domain" description="Polysaccharide pyruvyl transferase" evidence="1">
    <location>
        <begin position="12"/>
        <end position="312"/>
    </location>
</feature>
<reference evidence="2" key="1">
    <citation type="submission" date="2023-07" db="EMBL/GenBank/DDBJ databases">
        <title>Marinobacter sp. chi1 genome sequencing and assembly.</title>
        <authorList>
            <person name="Park S."/>
        </authorList>
    </citation>
    <scope>NUCLEOTIDE SEQUENCE</scope>
    <source>
        <strain evidence="2">Chi1</strain>
    </source>
</reference>
<evidence type="ECO:0000313" key="2">
    <source>
        <dbReference type="EMBL" id="MDO3720306.1"/>
    </source>
</evidence>
<gene>
    <name evidence="2" type="ORF">QVZ43_01160</name>
</gene>
<dbReference type="InterPro" id="IPR007345">
    <property type="entry name" value="Polysacch_pyruvyl_Trfase"/>
</dbReference>
<accession>A0ABT8VWE0</accession>